<feature type="region of interest" description="Disordered" evidence="1">
    <location>
        <begin position="51"/>
        <end position="73"/>
    </location>
</feature>
<feature type="non-terminal residue" evidence="2">
    <location>
        <position position="89"/>
    </location>
</feature>
<gene>
    <name evidence="2" type="ORF">DILT_LOCUS19880</name>
</gene>
<proteinExistence type="predicted"/>
<name>A0A3P7S576_DIBLA</name>
<sequence>MKVPPPNESSAACNGVQASFIDSSPLPMPPHEEDFRSVVLPVGSDWGSVMASDEGNSFDNDAHRGPTDSLPCLRDIYAADDDDDDDLPA</sequence>
<dbReference type="EMBL" id="UYRU01124245">
    <property type="protein sequence ID" value="VDN49762.1"/>
    <property type="molecule type" value="Genomic_DNA"/>
</dbReference>
<keyword evidence="3" id="KW-1185">Reference proteome</keyword>
<accession>A0A3P7S576</accession>
<dbReference type="Proteomes" id="UP000281553">
    <property type="component" value="Unassembled WGS sequence"/>
</dbReference>
<dbReference type="AlphaFoldDB" id="A0A3P7S576"/>
<evidence type="ECO:0000256" key="1">
    <source>
        <dbReference type="SAM" id="MobiDB-lite"/>
    </source>
</evidence>
<protein>
    <submittedName>
        <fullName evidence="2">Uncharacterized protein</fullName>
    </submittedName>
</protein>
<reference evidence="2 3" key="1">
    <citation type="submission" date="2018-11" db="EMBL/GenBank/DDBJ databases">
        <authorList>
            <consortium name="Pathogen Informatics"/>
        </authorList>
    </citation>
    <scope>NUCLEOTIDE SEQUENCE [LARGE SCALE GENOMIC DNA]</scope>
</reference>
<evidence type="ECO:0000313" key="3">
    <source>
        <dbReference type="Proteomes" id="UP000281553"/>
    </source>
</evidence>
<evidence type="ECO:0000313" key="2">
    <source>
        <dbReference type="EMBL" id="VDN49762.1"/>
    </source>
</evidence>
<organism evidence="2 3">
    <name type="scientific">Dibothriocephalus latus</name>
    <name type="common">Fish tapeworm</name>
    <name type="synonym">Diphyllobothrium latum</name>
    <dbReference type="NCBI Taxonomy" id="60516"/>
    <lineage>
        <taxon>Eukaryota</taxon>
        <taxon>Metazoa</taxon>
        <taxon>Spiralia</taxon>
        <taxon>Lophotrochozoa</taxon>
        <taxon>Platyhelminthes</taxon>
        <taxon>Cestoda</taxon>
        <taxon>Eucestoda</taxon>
        <taxon>Diphyllobothriidea</taxon>
        <taxon>Diphyllobothriidae</taxon>
        <taxon>Dibothriocephalus</taxon>
    </lineage>
</organism>